<feature type="non-terminal residue" evidence="1">
    <location>
        <position position="1"/>
    </location>
</feature>
<gene>
    <name evidence="1" type="ORF">LCGC14_2668360</name>
</gene>
<accession>A0A0F8ZPY3</accession>
<evidence type="ECO:0000313" key="1">
    <source>
        <dbReference type="EMBL" id="KKK95878.1"/>
    </source>
</evidence>
<sequence length="24" mass="2683">MALSFLFLAMFLALVIVGWTDRAP</sequence>
<reference evidence="1" key="1">
    <citation type="journal article" date="2015" name="Nature">
        <title>Complex archaea that bridge the gap between prokaryotes and eukaryotes.</title>
        <authorList>
            <person name="Spang A."/>
            <person name="Saw J.H."/>
            <person name="Jorgensen S.L."/>
            <person name="Zaremba-Niedzwiedzka K."/>
            <person name="Martijn J."/>
            <person name="Lind A.E."/>
            <person name="van Eijk R."/>
            <person name="Schleper C."/>
            <person name="Guy L."/>
            <person name="Ettema T.J."/>
        </authorList>
    </citation>
    <scope>NUCLEOTIDE SEQUENCE</scope>
</reference>
<dbReference type="EMBL" id="LAZR01046717">
    <property type="protein sequence ID" value="KKK95878.1"/>
    <property type="molecule type" value="Genomic_DNA"/>
</dbReference>
<protein>
    <submittedName>
        <fullName evidence="1">Uncharacterized protein</fullName>
    </submittedName>
</protein>
<organism evidence="1">
    <name type="scientific">marine sediment metagenome</name>
    <dbReference type="NCBI Taxonomy" id="412755"/>
    <lineage>
        <taxon>unclassified sequences</taxon>
        <taxon>metagenomes</taxon>
        <taxon>ecological metagenomes</taxon>
    </lineage>
</organism>
<proteinExistence type="predicted"/>
<dbReference type="AlphaFoldDB" id="A0A0F8ZPY3"/>
<name>A0A0F8ZPY3_9ZZZZ</name>
<comment type="caution">
    <text evidence="1">The sequence shown here is derived from an EMBL/GenBank/DDBJ whole genome shotgun (WGS) entry which is preliminary data.</text>
</comment>